<feature type="chain" id="PRO_5002274023" evidence="3">
    <location>
        <begin position="25"/>
        <end position="238"/>
    </location>
</feature>
<dbReference type="GO" id="GO:0006508">
    <property type="term" value="P:proteolysis"/>
    <property type="evidence" value="ECO:0007669"/>
    <property type="project" value="UniProtKB-KW"/>
</dbReference>
<dbReference type="KEGG" id="ari:UM93_06005"/>
<comment type="similarity">
    <text evidence="1">Belongs to the peptidase S1 family.</text>
</comment>
<feature type="signal peptide" evidence="3">
    <location>
        <begin position="1"/>
        <end position="24"/>
    </location>
</feature>
<feature type="domain" description="Peptidase S1" evidence="4">
    <location>
        <begin position="36"/>
        <end position="234"/>
    </location>
</feature>
<dbReference type="PRINTS" id="PR00722">
    <property type="entry name" value="CHYMOTRYPSIN"/>
</dbReference>
<evidence type="ECO:0000256" key="2">
    <source>
        <dbReference type="ARBA" id="ARBA00023157"/>
    </source>
</evidence>
<dbReference type="PANTHER" id="PTHR24276:SF98">
    <property type="entry name" value="FI18310P1-RELATED"/>
    <property type="match status" value="1"/>
</dbReference>
<accession>A0A0D4BYH6</accession>
<dbReference type="SMART" id="SM00020">
    <property type="entry name" value="Tryp_SPc"/>
    <property type="match status" value="1"/>
</dbReference>
<dbReference type="GO" id="GO:0004252">
    <property type="term" value="F:serine-type endopeptidase activity"/>
    <property type="evidence" value="ECO:0007669"/>
    <property type="project" value="InterPro"/>
</dbReference>
<dbReference type="RefSeq" id="WP_045074347.1">
    <property type="nucleotide sequence ID" value="NZ_CP011005.1"/>
</dbReference>
<proteinExistence type="inferred from homology"/>
<name>A0A0D4BYH6_9MICC</name>
<gene>
    <name evidence="5" type="ORF">UM93_06005</name>
</gene>
<keyword evidence="5" id="KW-0378">Hydrolase</keyword>
<keyword evidence="3" id="KW-0732">Signal</keyword>
<dbReference type="PATRIC" id="fig|1618207.4.peg.1219"/>
<dbReference type="PROSITE" id="PS50240">
    <property type="entry name" value="TRYPSIN_DOM"/>
    <property type="match status" value="1"/>
</dbReference>
<evidence type="ECO:0000256" key="1">
    <source>
        <dbReference type="ARBA" id="ARBA00007664"/>
    </source>
</evidence>
<keyword evidence="6" id="KW-1185">Reference proteome</keyword>
<dbReference type="InterPro" id="IPR001254">
    <property type="entry name" value="Trypsin_dom"/>
</dbReference>
<reference evidence="5 6" key="1">
    <citation type="journal article" date="2015" name="Genome Announc.">
        <title>Complete Genome Sequencing of Protease-Producing Novel Arthrobacter sp. Strain IHBB 11108 Using PacBio Single-Molecule Real-Time Sequencing Technology.</title>
        <authorList>
            <person name="Kiran S."/>
            <person name="Swarnkar M.K."/>
            <person name="Pal M."/>
            <person name="Thakur R."/>
            <person name="Tewari R."/>
            <person name="Singh A.K."/>
            <person name="Gulati A."/>
        </authorList>
    </citation>
    <scope>NUCLEOTIDE SEQUENCE [LARGE SCALE GENOMIC DNA]</scope>
    <source>
        <strain evidence="5 6">IHBB 11108</strain>
    </source>
</reference>
<dbReference type="STRING" id="1618207.UM93_06005"/>
<keyword evidence="2" id="KW-1015">Disulfide bond</keyword>
<dbReference type="Pfam" id="PF00089">
    <property type="entry name" value="Trypsin"/>
    <property type="match status" value="1"/>
</dbReference>
<dbReference type="OrthoDB" id="3611234at2"/>
<dbReference type="PANTHER" id="PTHR24276">
    <property type="entry name" value="POLYSERASE-RELATED"/>
    <property type="match status" value="1"/>
</dbReference>
<dbReference type="Gene3D" id="2.40.10.10">
    <property type="entry name" value="Trypsin-like serine proteases"/>
    <property type="match status" value="2"/>
</dbReference>
<sequence>MKFTKFVSAAALAGLVATGGVVGAAQAQAVQPAPEIVGGSVANYSSVPYATQLYVNGQFNCTSSLISSTWVLTAKHCVGGTVSVRVGSGALGQGTLISSKRVVTWSGGDLALVELSSPYNTTFAKLGASNPSQGTLGRIYGWGRETTNGPAAPNLKTAQVEVAGLDTDAYGGVAIGHYGVDGQAWKGDSGGPLVINGKVVGVASTSGSGGTDPNADSYYTSVPNGASWISSVSGVSAS</sequence>
<protein>
    <submittedName>
        <fullName evidence="5">Secretory serine protease</fullName>
    </submittedName>
</protein>
<dbReference type="HOGENOM" id="CLU_006842_7_5_11"/>
<evidence type="ECO:0000256" key="3">
    <source>
        <dbReference type="SAM" id="SignalP"/>
    </source>
</evidence>
<keyword evidence="5" id="KW-0645">Protease</keyword>
<dbReference type="Proteomes" id="UP000061839">
    <property type="component" value="Chromosome"/>
</dbReference>
<dbReference type="InterPro" id="IPR001314">
    <property type="entry name" value="Peptidase_S1A"/>
</dbReference>
<dbReference type="InterPro" id="IPR043504">
    <property type="entry name" value="Peptidase_S1_PA_chymotrypsin"/>
</dbReference>
<organism evidence="5 6">
    <name type="scientific">Psychromicrobium lacuslunae</name>
    <dbReference type="NCBI Taxonomy" id="1618207"/>
    <lineage>
        <taxon>Bacteria</taxon>
        <taxon>Bacillati</taxon>
        <taxon>Actinomycetota</taxon>
        <taxon>Actinomycetes</taxon>
        <taxon>Micrococcales</taxon>
        <taxon>Micrococcaceae</taxon>
        <taxon>Psychromicrobium</taxon>
    </lineage>
</organism>
<evidence type="ECO:0000313" key="6">
    <source>
        <dbReference type="Proteomes" id="UP000061839"/>
    </source>
</evidence>
<dbReference type="SUPFAM" id="SSF50494">
    <property type="entry name" value="Trypsin-like serine proteases"/>
    <property type="match status" value="1"/>
</dbReference>
<evidence type="ECO:0000259" key="4">
    <source>
        <dbReference type="PROSITE" id="PS50240"/>
    </source>
</evidence>
<dbReference type="InterPro" id="IPR009003">
    <property type="entry name" value="Peptidase_S1_PA"/>
</dbReference>
<dbReference type="InterPro" id="IPR050430">
    <property type="entry name" value="Peptidase_S1"/>
</dbReference>
<evidence type="ECO:0000313" key="5">
    <source>
        <dbReference type="EMBL" id="AJT41180.1"/>
    </source>
</evidence>
<dbReference type="EMBL" id="CP011005">
    <property type="protein sequence ID" value="AJT41180.1"/>
    <property type="molecule type" value="Genomic_DNA"/>
</dbReference>
<dbReference type="AlphaFoldDB" id="A0A0D4BYH6"/>